<evidence type="ECO:0000256" key="1">
    <source>
        <dbReference type="SAM" id="Phobius"/>
    </source>
</evidence>
<keyword evidence="3" id="KW-1185">Reference proteome</keyword>
<proteinExistence type="predicted"/>
<dbReference type="EMBL" id="BFAD01000019">
    <property type="protein sequence ID" value="GBE90212.1"/>
    <property type="molecule type" value="Genomic_DNA"/>
</dbReference>
<feature type="transmembrane region" description="Helical" evidence="1">
    <location>
        <begin position="44"/>
        <end position="61"/>
    </location>
</feature>
<keyword evidence="1" id="KW-0472">Membrane</keyword>
<name>A0A401H721_9APHY</name>
<protein>
    <recommendedName>
        <fullName evidence="4">AB hydrolase-1 domain-containing protein</fullName>
    </recommendedName>
</protein>
<gene>
    <name evidence="2" type="ORF">SCP_1900610</name>
</gene>
<dbReference type="SUPFAM" id="SSF53474">
    <property type="entry name" value="alpha/beta-Hydrolases"/>
    <property type="match status" value="1"/>
</dbReference>
<feature type="transmembrane region" description="Helical" evidence="1">
    <location>
        <begin position="9"/>
        <end position="32"/>
    </location>
</feature>
<keyword evidence="1" id="KW-0812">Transmembrane</keyword>
<feature type="transmembrane region" description="Helical" evidence="1">
    <location>
        <begin position="180"/>
        <end position="202"/>
    </location>
</feature>
<dbReference type="PANTHER" id="PTHR37471">
    <property type="entry name" value="UNNAMED PRODUCT"/>
    <property type="match status" value="1"/>
</dbReference>
<dbReference type="InterPro" id="IPR029058">
    <property type="entry name" value="AB_hydrolase_fold"/>
</dbReference>
<dbReference type="OrthoDB" id="6431331at2759"/>
<dbReference type="GeneID" id="38787129"/>
<comment type="caution">
    <text evidence="2">The sequence shown here is derived from an EMBL/GenBank/DDBJ whole genome shotgun (WGS) entry which is preliminary data.</text>
</comment>
<evidence type="ECO:0008006" key="4">
    <source>
        <dbReference type="Google" id="ProtNLM"/>
    </source>
</evidence>
<evidence type="ECO:0000313" key="3">
    <source>
        <dbReference type="Proteomes" id="UP000287166"/>
    </source>
</evidence>
<evidence type="ECO:0000313" key="2">
    <source>
        <dbReference type="EMBL" id="GBE90212.1"/>
    </source>
</evidence>
<sequence>MIGDSLPEYIFIQLSIFFLRLVAPLSILYTLASWYSGQLLFSPWLGYYSLTEAAFYLCVYLPRNVYLQKTVERPPLLPRSEREALFTKCFSSVRDTDMATGWFYSVPISAIKRDNMIEWLCWALFGTRRDGLLKEWEEEIEGYLAKIENFQGHKYESGWNNAVQCMKVSLDPVVSLHRPLLWYLIVAVVDTYTGLLLTFAGFRHFGNTKSLCCFPPRLAALCSQRSPDPDIVYWYRPHRSKTKLPILFLHGIGIGLWPYCAFLNDIIAADPDVGIIAIENLCISMRIYEAPLTRDAMLAAITRILDFHNVTRVVVAAHSYGTIPAAHLLRDRVLSTRIAASLLVDPIPFLLHLPAVAYNFVYRKPRTANELQLWYFASRDPDISRTLARHFFWSQNLLWKEDLDGRRVGVVLSGRDQVVDTRKVRKYLTGQDDLQFRWRDHTLEVLYYPDIDHAQVFDTKERRKPMIDIISRFVKTNAHS</sequence>
<dbReference type="AlphaFoldDB" id="A0A401H721"/>
<accession>A0A401H721</accession>
<dbReference type="Gene3D" id="3.40.50.1820">
    <property type="entry name" value="alpha/beta hydrolase"/>
    <property type="match status" value="1"/>
</dbReference>
<reference evidence="2 3" key="1">
    <citation type="journal article" date="2018" name="Sci. Rep.">
        <title>Genome sequence of the cauliflower mushroom Sparassis crispa (Hanabiratake) and its association with beneficial usage.</title>
        <authorList>
            <person name="Kiyama R."/>
            <person name="Furutani Y."/>
            <person name="Kawaguchi K."/>
            <person name="Nakanishi T."/>
        </authorList>
    </citation>
    <scope>NUCLEOTIDE SEQUENCE [LARGE SCALE GENOMIC DNA]</scope>
</reference>
<dbReference type="PANTHER" id="PTHR37471:SF1">
    <property type="entry name" value="AB HYDROLASE-1 DOMAIN-CONTAINING PROTEIN"/>
    <property type="match status" value="1"/>
</dbReference>
<dbReference type="InParanoid" id="A0A401H721"/>
<organism evidence="2 3">
    <name type="scientific">Sparassis crispa</name>
    <dbReference type="NCBI Taxonomy" id="139825"/>
    <lineage>
        <taxon>Eukaryota</taxon>
        <taxon>Fungi</taxon>
        <taxon>Dikarya</taxon>
        <taxon>Basidiomycota</taxon>
        <taxon>Agaricomycotina</taxon>
        <taxon>Agaricomycetes</taxon>
        <taxon>Polyporales</taxon>
        <taxon>Sparassidaceae</taxon>
        <taxon>Sparassis</taxon>
    </lineage>
</organism>
<dbReference type="STRING" id="139825.A0A401H721"/>
<keyword evidence="1" id="KW-1133">Transmembrane helix</keyword>
<dbReference type="RefSeq" id="XP_027621125.1">
    <property type="nucleotide sequence ID" value="XM_027765324.1"/>
</dbReference>
<dbReference type="Proteomes" id="UP000287166">
    <property type="component" value="Unassembled WGS sequence"/>
</dbReference>